<name>A0A0F9TR11_9ZZZZ</name>
<evidence type="ECO:0000313" key="1">
    <source>
        <dbReference type="EMBL" id="KKN77372.1"/>
    </source>
</evidence>
<dbReference type="SUPFAM" id="SSF52833">
    <property type="entry name" value="Thioredoxin-like"/>
    <property type="match status" value="1"/>
</dbReference>
<dbReference type="EMBL" id="LAZR01000280">
    <property type="protein sequence ID" value="KKN77372.1"/>
    <property type="molecule type" value="Genomic_DNA"/>
</dbReference>
<protein>
    <recommendedName>
        <fullName evidence="2">Formate dehydrogenase</fullName>
    </recommendedName>
</protein>
<evidence type="ECO:0008006" key="2">
    <source>
        <dbReference type="Google" id="ProtNLM"/>
    </source>
</evidence>
<accession>A0A0F9TR11</accession>
<gene>
    <name evidence="1" type="ORF">LCGC14_0361420</name>
</gene>
<comment type="caution">
    <text evidence="1">The sequence shown here is derived from an EMBL/GenBank/DDBJ whole genome shotgun (WGS) entry which is preliminary data.</text>
</comment>
<dbReference type="CDD" id="cd03063">
    <property type="entry name" value="TRX_Fd_FDH_beta"/>
    <property type="match status" value="1"/>
</dbReference>
<reference evidence="1" key="1">
    <citation type="journal article" date="2015" name="Nature">
        <title>Complex archaea that bridge the gap between prokaryotes and eukaryotes.</title>
        <authorList>
            <person name="Spang A."/>
            <person name="Saw J.H."/>
            <person name="Jorgensen S.L."/>
            <person name="Zaremba-Niedzwiedzka K."/>
            <person name="Martijn J."/>
            <person name="Lind A.E."/>
            <person name="van Eijk R."/>
            <person name="Schleper C."/>
            <person name="Guy L."/>
            <person name="Ettema T.J."/>
        </authorList>
    </citation>
    <scope>NUCLEOTIDE SEQUENCE</scope>
</reference>
<sequence>MSSVAIPTLYIPRDTTALSLGSDRVAESIQQLADEKKLPIHIVRNGSRGLYWLEPMIEIQTERGRVAYGPVTVDAVDDFIASECWLENENHPLYLLPARRCP</sequence>
<dbReference type="AlphaFoldDB" id="A0A0F9TR11"/>
<organism evidence="1">
    <name type="scientific">marine sediment metagenome</name>
    <dbReference type="NCBI Taxonomy" id="412755"/>
    <lineage>
        <taxon>unclassified sequences</taxon>
        <taxon>metagenomes</taxon>
        <taxon>ecological metagenomes</taxon>
    </lineage>
</organism>
<dbReference type="InterPro" id="IPR036249">
    <property type="entry name" value="Thioredoxin-like_sf"/>
</dbReference>
<proteinExistence type="predicted"/>